<dbReference type="GO" id="GO:0000226">
    <property type="term" value="P:microtubule cytoskeleton organization"/>
    <property type="evidence" value="ECO:0007669"/>
    <property type="project" value="TreeGrafter"/>
</dbReference>
<evidence type="ECO:0000313" key="6">
    <source>
        <dbReference type="WBParaSite" id="nRc.2.0.1.t33431-RA"/>
    </source>
</evidence>
<dbReference type="PANTHER" id="PTHR12241">
    <property type="entry name" value="TUBULIN POLYGLUTAMYLASE"/>
    <property type="match status" value="1"/>
</dbReference>
<evidence type="ECO:0000256" key="4">
    <source>
        <dbReference type="ARBA" id="ARBA00022840"/>
    </source>
</evidence>
<dbReference type="OMA" id="EYIERPF"/>
<dbReference type="InterPro" id="IPR004344">
    <property type="entry name" value="TTL/TTLL_fam"/>
</dbReference>
<evidence type="ECO:0000256" key="2">
    <source>
        <dbReference type="ARBA" id="ARBA00022598"/>
    </source>
</evidence>
<proteinExistence type="inferred from homology"/>
<dbReference type="PROSITE" id="PS51221">
    <property type="entry name" value="TTL"/>
    <property type="match status" value="1"/>
</dbReference>
<dbReference type="GO" id="GO:0070740">
    <property type="term" value="F:tubulin-glutamic acid ligase activity"/>
    <property type="evidence" value="ECO:0007669"/>
    <property type="project" value="TreeGrafter"/>
</dbReference>
<dbReference type="GO" id="GO:0019098">
    <property type="term" value="P:reproductive behavior"/>
    <property type="evidence" value="ECO:0007669"/>
    <property type="project" value="UniProtKB-ARBA"/>
</dbReference>
<organism evidence="5 6">
    <name type="scientific">Romanomermis culicivorax</name>
    <name type="common">Nematode worm</name>
    <dbReference type="NCBI Taxonomy" id="13658"/>
    <lineage>
        <taxon>Eukaryota</taxon>
        <taxon>Metazoa</taxon>
        <taxon>Ecdysozoa</taxon>
        <taxon>Nematoda</taxon>
        <taxon>Enoplea</taxon>
        <taxon>Dorylaimia</taxon>
        <taxon>Mermithida</taxon>
        <taxon>Mermithoidea</taxon>
        <taxon>Mermithidae</taxon>
        <taxon>Romanomermis</taxon>
    </lineage>
</organism>
<dbReference type="GO" id="GO:0036064">
    <property type="term" value="C:ciliary basal body"/>
    <property type="evidence" value="ECO:0007669"/>
    <property type="project" value="TreeGrafter"/>
</dbReference>
<protein>
    <submittedName>
        <fullName evidence="6">Uncharacterized protein</fullName>
    </submittedName>
</protein>
<keyword evidence="2" id="KW-0436">Ligase</keyword>
<dbReference type="Proteomes" id="UP000887565">
    <property type="component" value="Unplaced"/>
</dbReference>
<dbReference type="Pfam" id="PF03133">
    <property type="entry name" value="TTL"/>
    <property type="match status" value="1"/>
</dbReference>
<name>A0A915K402_ROMCU</name>
<dbReference type="AlphaFoldDB" id="A0A915K402"/>
<keyword evidence="4" id="KW-0067">ATP-binding</keyword>
<comment type="similarity">
    <text evidence="1">Belongs to the tubulin--tyrosine ligase family.</text>
</comment>
<dbReference type="SUPFAM" id="SSF56059">
    <property type="entry name" value="Glutathione synthetase ATP-binding domain-like"/>
    <property type="match status" value="1"/>
</dbReference>
<dbReference type="WBParaSite" id="nRc.2.0.1.t33431-RA">
    <property type="protein sequence ID" value="nRc.2.0.1.t33431-RA"/>
    <property type="gene ID" value="nRc.2.0.1.g33431"/>
</dbReference>
<keyword evidence="5" id="KW-1185">Reference proteome</keyword>
<evidence type="ECO:0000313" key="5">
    <source>
        <dbReference type="Proteomes" id="UP000887565"/>
    </source>
</evidence>
<sequence>MENRCWKIDTSKSDSNRENLQWCIKSLGWKEISKEDQECDLIWYAFNDPGNFADIKAKMINKFPGMKTLANKVPLTKCLSRMRKLFPDLYDFYPKSWYLPQQYDIFVDYFLSKSSNSAPWYIAKPDDGARGENILLFDRIEDLSMARASQVVQEYVKNPLLIDGRKFDFRIFVLIENLNPLILHIGKNGIARFCTSLYEK</sequence>
<reference evidence="6" key="1">
    <citation type="submission" date="2022-11" db="UniProtKB">
        <authorList>
            <consortium name="WormBaseParasite"/>
        </authorList>
    </citation>
    <scope>IDENTIFICATION</scope>
</reference>
<dbReference type="PANTHER" id="PTHR12241:SF154">
    <property type="entry name" value="TUBULIN POLYGLUTAMYLASE TTLL11"/>
    <property type="match status" value="1"/>
</dbReference>
<dbReference type="GO" id="GO:0015631">
    <property type="term" value="F:tubulin binding"/>
    <property type="evidence" value="ECO:0007669"/>
    <property type="project" value="TreeGrafter"/>
</dbReference>
<evidence type="ECO:0000256" key="1">
    <source>
        <dbReference type="ARBA" id="ARBA00006820"/>
    </source>
</evidence>
<keyword evidence="3" id="KW-0547">Nucleotide-binding</keyword>
<dbReference type="Gene3D" id="3.30.470.20">
    <property type="entry name" value="ATP-grasp fold, B domain"/>
    <property type="match status" value="1"/>
</dbReference>
<accession>A0A915K402</accession>
<dbReference type="GO" id="GO:0005524">
    <property type="term" value="F:ATP binding"/>
    <property type="evidence" value="ECO:0007669"/>
    <property type="project" value="UniProtKB-KW"/>
</dbReference>
<evidence type="ECO:0000256" key="3">
    <source>
        <dbReference type="ARBA" id="ARBA00022741"/>
    </source>
</evidence>